<proteinExistence type="predicted"/>
<organism evidence="1 2">
    <name type="scientific">Nitrosomonas eutropha (strain DSM 101675 / C91 / Nm57)</name>
    <dbReference type="NCBI Taxonomy" id="335283"/>
    <lineage>
        <taxon>Bacteria</taxon>
        <taxon>Pseudomonadati</taxon>
        <taxon>Pseudomonadota</taxon>
        <taxon>Betaproteobacteria</taxon>
        <taxon>Nitrosomonadales</taxon>
        <taxon>Nitrosomonadaceae</taxon>
        <taxon>Nitrosomonas</taxon>
    </lineage>
</organism>
<accession>Q0AF89</accession>
<sequence length="86" mass="10189">MSKNAERLKKYRAKMDDAGFRRLSFYACPELGQLLDREHRPSECRGRTLERLLLGKAAKRPDYWTEEERARRTAKCQAILKKFKLS</sequence>
<dbReference type="EMBL" id="CP000450">
    <property type="protein sequence ID" value="ABI59993.1"/>
    <property type="molecule type" value="Genomic_DNA"/>
</dbReference>
<dbReference type="KEGG" id="net:Neut_1759"/>
<dbReference type="HOGENOM" id="CLU_2494730_0_0_4"/>
<protein>
    <submittedName>
        <fullName evidence="1">Uncharacterized protein</fullName>
    </submittedName>
</protein>
<dbReference type="OrthoDB" id="9182601at2"/>
<reference evidence="1 2" key="1">
    <citation type="journal article" date="2007" name="Environ. Microbiol.">
        <title>Whole-genome analysis of the ammonia-oxidizing bacterium, Nitrosomonas eutropha C91: implications for niche adaptation.</title>
        <authorList>
            <person name="Stein L.Y."/>
            <person name="Arp D.J."/>
            <person name="Berube P.M."/>
            <person name="Chain P.S."/>
            <person name="Hauser L."/>
            <person name="Jetten M.S."/>
            <person name="Klotz M.G."/>
            <person name="Larimer F.W."/>
            <person name="Norton J.M."/>
            <person name="Op den Camp H.J.M."/>
            <person name="Shin M."/>
            <person name="Wei X."/>
        </authorList>
    </citation>
    <scope>NUCLEOTIDE SEQUENCE [LARGE SCALE GENOMIC DNA]</scope>
    <source>
        <strain evidence="2">DSM 101675 / C91 / Nm57</strain>
    </source>
</reference>
<name>Q0AF89_NITEC</name>
<evidence type="ECO:0000313" key="2">
    <source>
        <dbReference type="Proteomes" id="UP000001966"/>
    </source>
</evidence>
<evidence type="ECO:0000313" key="1">
    <source>
        <dbReference type="EMBL" id="ABI59993.1"/>
    </source>
</evidence>
<dbReference type="AlphaFoldDB" id="Q0AF89"/>
<dbReference type="Proteomes" id="UP000001966">
    <property type="component" value="Chromosome"/>
</dbReference>
<gene>
    <name evidence="1" type="ordered locus">Neut_1759</name>
</gene>
<dbReference type="RefSeq" id="WP_011634799.1">
    <property type="nucleotide sequence ID" value="NC_008344.1"/>
</dbReference>
<dbReference type="eggNOG" id="ENOG502ZQ1H">
    <property type="taxonomic scope" value="Bacteria"/>
</dbReference>